<evidence type="ECO:0000313" key="1">
    <source>
        <dbReference type="EMBL" id="OIT31071.1"/>
    </source>
</evidence>
<sequence length="86" mass="10247">MLIEYDPTKHLSRQWLATFDKFLEDSQGIQVLRKFFVVEVFERLEKIIYRLVLLKSCRRCHFPVDNSPELGGWSLLLEVVFSRTKS</sequence>
<comment type="caution">
    <text evidence="1">The sequence shown here is derived from an EMBL/GenBank/DDBJ whole genome shotgun (WGS) entry which is preliminary data.</text>
</comment>
<keyword evidence="2" id="KW-1185">Reference proteome</keyword>
<protein>
    <submittedName>
        <fullName evidence="1">Uncharacterized protein</fullName>
    </submittedName>
</protein>
<evidence type="ECO:0000313" key="2">
    <source>
        <dbReference type="Proteomes" id="UP000187609"/>
    </source>
</evidence>
<dbReference type="Proteomes" id="UP000187609">
    <property type="component" value="Unassembled WGS sequence"/>
</dbReference>
<dbReference type="AlphaFoldDB" id="A0A314KNQ5"/>
<organism evidence="1 2">
    <name type="scientific">Nicotiana attenuata</name>
    <name type="common">Coyote tobacco</name>
    <dbReference type="NCBI Taxonomy" id="49451"/>
    <lineage>
        <taxon>Eukaryota</taxon>
        <taxon>Viridiplantae</taxon>
        <taxon>Streptophyta</taxon>
        <taxon>Embryophyta</taxon>
        <taxon>Tracheophyta</taxon>
        <taxon>Spermatophyta</taxon>
        <taxon>Magnoliopsida</taxon>
        <taxon>eudicotyledons</taxon>
        <taxon>Gunneridae</taxon>
        <taxon>Pentapetalae</taxon>
        <taxon>asterids</taxon>
        <taxon>lamiids</taxon>
        <taxon>Solanales</taxon>
        <taxon>Solanaceae</taxon>
        <taxon>Nicotianoideae</taxon>
        <taxon>Nicotianeae</taxon>
        <taxon>Nicotiana</taxon>
    </lineage>
</organism>
<accession>A0A314KNQ5</accession>
<name>A0A314KNQ5_NICAT</name>
<proteinExistence type="predicted"/>
<dbReference type="EMBL" id="MJEQ01001362">
    <property type="protein sequence ID" value="OIT31071.1"/>
    <property type="molecule type" value="Genomic_DNA"/>
</dbReference>
<gene>
    <name evidence="1" type="ORF">A4A49_12722</name>
</gene>
<reference evidence="1" key="1">
    <citation type="submission" date="2016-11" db="EMBL/GenBank/DDBJ databases">
        <title>The genome of Nicotiana attenuata.</title>
        <authorList>
            <person name="Xu S."/>
            <person name="Brockmoeller T."/>
            <person name="Gaquerel E."/>
            <person name="Navarro A."/>
            <person name="Kuhl H."/>
            <person name="Gase K."/>
            <person name="Ling Z."/>
            <person name="Zhou W."/>
            <person name="Kreitzer C."/>
            <person name="Stanke M."/>
            <person name="Tang H."/>
            <person name="Lyons E."/>
            <person name="Pandey P."/>
            <person name="Pandey S.P."/>
            <person name="Timmermann B."/>
            <person name="Baldwin I.T."/>
        </authorList>
    </citation>
    <scope>NUCLEOTIDE SEQUENCE [LARGE SCALE GENOMIC DNA]</scope>
    <source>
        <strain evidence="1">UT</strain>
    </source>
</reference>
<dbReference type="Gramene" id="OIT31071">
    <property type="protein sequence ID" value="OIT31071"/>
    <property type="gene ID" value="A4A49_12722"/>
</dbReference>